<evidence type="ECO:0000256" key="8">
    <source>
        <dbReference type="SAM" id="Phobius"/>
    </source>
</evidence>
<keyword evidence="7 8" id="KW-0472">Membrane</keyword>
<organism evidence="9 10">
    <name type="scientific">Maritalea porphyrae</name>
    <dbReference type="NCBI Taxonomy" id="880732"/>
    <lineage>
        <taxon>Bacteria</taxon>
        <taxon>Pseudomonadati</taxon>
        <taxon>Pseudomonadota</taxon>
        <taxon>Alphaproteobacteria</taxon>
        <taxon>Hyphomicrobiales</taxon>
        <taxon>Devosiaceae</taxon>
        <taxon>Maritalea</taxon>
    </lineage>
</organism>
<evidence type="ECO:0000313" key="10">
    <source>
        <dbReference type="Proteomes" id="UP001161405"/>
    </source>
</evidence>
<feature type="transmembrane region" description="Helical" evidence="8">
    <location>
        <begin position="202"/>
        <end position="221"/>
    </location>
</feature>
<keyword evidence="4" id="KW-1003">Cell membrane</keyword>
<feature type="transmembrane region" description="Helical" evidence="8">
    <location>
        <begin position="104"/>
        <end position="122"/>
    </location>
</feature>
<sequence length="312" mass="33280">MLTAFENILPIFALVMIGFGLRKSNFVEADKWQIVDELCFWVLFPALLAHTLIKADFSQIQLGAVTIVMLMAVFLTTILLLGLRAVLRAVWGTKDPQYTTIFQTVSRYHGFIALAIVLELFGEAGAAVIALSFAVLVPINQFINIVVLVVYNGKGDFSVKNVAVTAFKNPIFMAAVAGLLISLFGIPIWKPAVTMLDLLGKAALGLSLLALGAGLSLKAALSPSKEMWVGVLGRLIGIPTLTAGLCLIFGVSGLSAQVMLILASVPAAMNGYVLAKKMGGDAELYASTLTVQTVLSFLTVPIAIWVGEVYFA</sequence>
<keyword evidence="3" id="KW-0813">Transport</keyword>
<feature type="transmembrane region" description="Helical" evidence="8">
    <location>
        <begin position="171"/>
        <end position="190"/>
    </location>
</feature>
<dbReference type="PANTHER" id="PTHR36838:SF4">
    <property type="entry name" value="AUXIN EFFLUX CARRIER FAMILY PROTEIN"/>
    <property type="match status" value="1"/>
</dbReference>
<feature type="transmembrane region" description="Helical" evidence="8">
    <location>
        <begin position="34"/>
        <end position="53"/>
    </location>
</feature>
<reference evidence="9" key="1">
    <citation type="journal article" date="2014" name="Int. J. Syst. Evol. Microbiol.">
        <title>Complete genome of a new Firmicutes species belonging to the dominant human colonic microbiota ('Ruminococcus bicirculans') reveals two chromosomes and a selective capacity to utilize plant glucans.</title>
        <authorList>
            <consortium name="NISC Comparative Sequencing Program"/>
            <person name="Wegmann U."/>
            <person name="Louis P."/>
            <person name="Goesmann A."/>
            <person name="Henrissat B."/>
            <person name="Duncan S.H."/>
            <person name="Flint H.J."/>
        </authorList>
    </citation>
    <scope>NUCLEOTIDE SEQUENCE</scope>
    <source>
        <strain evidence="9">NBRC 107169</strain>
    </source>
</reference>
<feature type="transmembrane region" description="Helical" evidence="8">
    <location>
        <begin position="128"/>
        <end position="151"/>
    </location>
</feature>
<dbReference type="EMBL" id="BSNI01000002">
    <property type="protein sequence ID" value="GLQ18789.1"/>
    <property type="molecule type" value="Genomic_DNA"/>
</dbReference>
<dbReference type="Proteomes" id="UP001161405">
    <property type="component" value="Unassembled WGS sequence"/>
</dbReference>
<accession>A0ABQ5UV71</accession>
<protein>
    <submittedName>
        <fullName evidence="9">Transporter</fullName>
    </submittedName>
</protein>
<evidence type="ECO:0000256" key="2">
    <source>
        <dbReference type="ARBA" id="ARBA00010145"/>
    </source>
</evidence>
<feature type="transmembrane region" description="Helical" evidence="8">
    <location>
        <begin position="228"/>
        <end position="250"/>
    </location>
</feature>
<feature type="transmembrane region" description="Helical" evidence="8">
    <location>
        <begin position="284"/>
        <end position="306"/>
    </location>
</feature>
<feature type="transmembrane region" description="Helical" evidence="8">
    <location>
        <begin position="59"/>
        <end position="83"/>
    </location>
</feature>
<evidence type="ECO:0000256" key="1">
    <source>
        <dbReference type="ARBA" id="ARBA00004651"/>
    </source>
</evidence>
<evidence type="ECO:0000256" key="3">
    <source>
        <dbReference type="ARBA" id="ARBA00022448"/>
    </source>
</evidence>
<dbReference type="RefSeq" id="WP_284365859.1">
    <property type="nucleotide sequence ID" value="NZ_BSNI01000002.1"/>
</dbReference>
<comment type="similarity">
    <text evidence="2">Belongs to the auxin efflux carrier (TC 2.A.69) family.</text>
</comment>
<name>A0ABQ5UV71_9HYPH</name>
<keyword evidence="5 8" id="KW-0812">Transmembrane</keyword>
<reference evidence="9" key="2">
    <citation type="submission" date="2023-01" db="EMBL/GenBank/DDBJ databases">
        <title>Draft genome sequence of Maritalea porphyrae strain NBRC 107169.</title>
        <authorList>
            <person name="Sun Q."/>
            <person name="Mori K."/>
        </authorList>
    </citation>
    <scope>NUCLEOTIDE SEQUENCE</scope>
    <source>
        <strain evidence="9">NBRC 107169</strain>
    </source>
</reference>
<evidence type="ECO:0000256" key="6">
    <source>
        <dbReference type="ARBA" id="ARBA00022989"/>
    </source>
</evidence>
<feature type="transmembrane region" description="Helical" evidence="8">
    <location>
        <begin position="6"/>
        <end position="22"/>
    </location>
</feature>
<evidence type="ECO:0000256" key="7">
    <source>
        <dbReference type="ARBA" id="ARBA00023136"/>
    </source>
</evidence>
<keyword evidence="10" id="KW-1185">Reference proteome</keyword>
<evidence type="ECO:0000313" key="9">
    <source>
        <dbReference type="EMBL" id="GLQ18789.1"/>
    </source>
</evidence>
<keyword evidence="6 8" id="KW-1133">Transmembrane helix</keyword>
<gene>
    <name evidence="9" type="ORF">GCM10007879_30380</name>
</gene>
<dbReference type="Gene3D" id="1.20.1530.20">
    <property type="match status" value="1"/>
</dbReference>
<comment type="subcellular location">
    <subcellularLocation>
        <location evidence="1">Cell membrane</location>
        <topology evidence="1">Multi-pass membrane protein</topology>
    </subcellularLocation>
</comment>
<dbReference type="Pfam" id="PF03547">
    <property type="entry name" value="Mem_trans"/>
    <property type="match status" value="1"/>
</dbReference>
<dbReference type="InterPro" id="IPR038770">
    <property type="entry name" value="Na+/solute_symporter_sf"/>
</dbReference>
<evidence type="ECO:0000256" key="4">
    <source>
        <dbReference type="ARBA" id="ARBA00022475"/>
    </source>
</evidence>
<evidence type="ECO:0000256" key="5">
    <source>
        <dbReference type="ARBA" id="ARBA00022692"/>
    </source>
</evidence>
<comment type="caution">
    <text evidence="9">The sequence shown here is derived from an EMBL/GenBank/DDBJ whole genome shotgun (WGS) entry which is preliminary data.</text>
</comment>
<dbReference type="PANTHER" id="PTHR36838">
    <property type="entry name" value="AUXIN EFFLUX CARRIER FAMILY PROTEIN"/>
    <property type="match status" value="1"/>
</dbReference>
<feature type="transmembrane region" description="Helical" evidence="8">
    <location>
        <begin position="256"/>
        <end position="275"/>
    </location>
</feature>
<dbReference type="InterPro" id="IPR004776">
    <property type="entry name" value="Mem_transp_PIN-like"/>
</dbReference>
<proteinExistence type="inferred from homology"/>